<comment type="caution">
    <text evidence="1">The sequence shown here is derived from an EMBL/GenBank/DDBJ whole genome shotgun (WGS) entry which is preliminary data.</text>
</comment>
<protein>
    <submittedName>
        <fullName evidence="1">Uncharacterized protein</fullName>
    </submittedName>
</protein>
<keyword evidence="2" id="KW-1185">Reference proteome</keyword>
<reference evidence="1" key="1">
    <citation type="journal article" date="2020" name="Stud. Mycol.">
        <title>101 Dothideomycetes genomes: a test case for predicting lifestyles and emergence of pathogens.</title>
        <authorList>
            <person name="Haridas S."/>
            <person name="Albert R."/>
            <person name="Binder M."/>
            <person name="Bloem J."/>
            <person name="Labutti K."/>
            <person name="Salamov A."/>
            <person name="Andreopoulos B."/>
            <person name="Baker S."/>
            <person name="Barry K."/>
            <person name="Bills G."/>
            <person name="Bluhm B."/>
            <person name="Cannon C."/>
            <person name="Castanera R."/>
            <person name="Culley D."/>
            <person name="Daum C."/>
            <person name="Ezra D."/>
            <person name="Gonzalez J."/>
            <person name="Henrissat B."/>
            <person name="Kuo A."/>
            <person name="Liang C."/>
            <person name="Lipzen A."/>
            <person name="Lutzoni F."/>
            <person name="Magnuson J."/>
            <person name="Mondo S."/>
            <person name="Nolan M."/>
            <person name="Ohm R."/>
            <person name="Pangilinan J."/>
            <person name="Park H.-J."/>
            <person name="Ramirez L."/>
            <person name="Alfaro M."/>
            <person name="Sun H."/>
            <person name="Tritt A."/>
            <person name="Yoshinaga Y."/>
            <person name="Zwiers L.-H."/>
            <person name="Turgeon B."/>
            <person name="Goodwin S."/>
            <person name="Spatafora J."/>
            <person name="Crous P."/>
            <person name="Grigoriev I."/>
        </authorList>
    </citation>
    <scope>NUCLEOTIDE SEQUENCE</scope>
    <source>
        <strain evidence="1">ATCC 200398</strain>
    </source>
</reference>
<evidence type="ECO:0000313" key="1">
    <source>
        <dbReference type="EMBL" id="KAF2462470.1"/>
    </source>
</evidence>
<name>A0ACB6Q8C9_9PLEO</name>
<dbReference type="Proteomes" id="UP000799755">
    <property type="component" value="Unassembled WGS sequence"/>
</dbReference>
<gene>
    <name evidence="1" type="ORF">BDR25DRAFT_308289</name>
</gene>
<proteinExistence type="predicted"/>
<accession>A0ACB6Q8C9</accession>
<sequence length="169" mass="18023">MEAFTGGVSPTTTFINGVAVVQYPFKGGLTYVFYWNSSGTLSFLHGNKISGGVNSYSDKSITVGSSTVSNNSNNSPLAAALTSDGNIHVFYADNKASRLLTEIIYNPNTNTWSTGTLSTLQLLVHDESGIGASNEPILKVVFQSKGQSSSITEAWWDPSGPQWNSMVIS</sequence>
<evidence type="ECO:0000313" key="2">
    <source>
        <dbReference type="Proteomes" id="UP000799755"/>
    </source>
</evidence>
<organism evidence="1 2">
    <name type="scientific">Lindgomyces ingoldianus</name>
    <dbReference type="NCBI Taxonomy" id="673940"/>
    <lineage>
        <taxon>Eukaryota</taxon>
        <taxon>Fungi</taxon>
        <taxon>Dikarya</taxon>
        <taxon>Ascomycota</taxon>
        <taxon>Pezizomycotina</taxon>
        <taxon>Dothideomycetes</taxon>
        <taxon>Pleosporomycetidae</taxon>
        <taxon>Pleosporales</taxon>
        <taxon>Lindgomycetaceae</taxon>
        <taxon>Lindgomyces</taxon>
    </lineage>
</organism>
<dbReference type="EMBL" id="MU003680">
    <property type="protein sequence ID" value="KAF2462470.1"/>
    <property type="molecule type" value="Genomic_DNA"/>
</dbReference>